<evidence type="ECO:0000256" key="9">
    <source>
        <dbReference type="ARBA" id="ARBA00022737"/>
    </source>
</evidence>
<evidence type="ECO:0000259" key="12">
    <source>
        <dbReference type="PROSITE" id="PS51177"/>
    </source>
</evidence>
<evidence type="ECO:0000256" key="5">
    <source>
        <dbReference type="ARBA" id="ARBA00012827"/>
    </source>
</evidence>
<dbReference type="Proteomes" id="UP000290889">
    <property type="component" value="Chromosome"/>
</dbReference>
<evidence type="ECO:0000256" key="10">
    <source>
        <dbReference type="NCBIfam" id="TIGR00187"/>
    </source>
</evidence>
<dbReference type="CDD" id="cd00402">
    <property type="entry name" value="Riboflavin_synthase_like"/>
    <property type="match status" value="1"/>
</dbReference>
<dbReference type="GO" id="GO:0004746">
    <property type="term" value="F:riboflavin synthase activity"/>
    <property type="evidence" value="ECO:0007669"/>
    <property type="project" value="UniProtKB-UniRule"/>
</dbReference>
<protein>
    <recommendedName>
        <fullName evidence="6 10">Riboflavin synthase</fullName>
        <ecNumber evidence="5 10">2.5.1.9</ecNumber>
    </recommendedName>
</protein>
<evidence type="ECO:0000256" key="11">
    <source>
        <dbReference type="PROSITE-ProRule" id="PRU00524"/>
    </source>
</evidence>
<feature type="repeat" description="Lumazine-binding" evidence="11">
    <location>
        <begin position="1"/>
        <end position="95"/>
    </location>
</feature>
<dbReference type="InterPro" id="IPR001783">
    <property type="entry name" value="Lumazine-bd"/>
</dbReference>
<evidence type="ECO:0000256" key="6">
    <source>
        <dbReference type="ARBA" id="ARBA00013950"/>
    </source>
</evidence>
<name>A0A411ECX1_9FLAO</name>
<evidence type="ECO:0000256" key="3">
    <source>
        <dbReference type="ARBA" id="ARBA00004887"/>
    </source>
</evidence>
<keyword evidence="8 13" id="KW-0808">Transferase</keyword>
<feature type="domain" description="Lumazine-binding" evidence="12">
    <location>
        <begin position="96"/>
        <end position="192"/>
    </location>
</feature>
<dbReference type="OrthoDB" id="9788537at2"/>
<dbReference type="EMBL" id="CP035544">
    <property type="protein sequence ID" value="QBA65297.1"/>
    <property type="molecule type" value="Genomic_DNA"/>
</dbReference>
<dbReference type="RefSeq" id="WP_129606395.1">
    <property type="nucleotide sequence ID" value="NZ_CP035544.1"/>
</dbReference>
<evidence type="ECO:0000256" key="1">
    <source>
        <dbReference type="ARBA" id="ARBA00000968"/>
    </source>
</evidence>
<keyword evidence="7" id="KW-0686">Riboflavin biosynthesis</keyword>
<evidence type="ECO:0000313" key="14">
    <source>
        <dbReference type="Proteomes" id="UP000290889"/>
    </source>
</evidence>
<dbReference type="PANTHER" id="PTHR21098:SF12">
    <property type="entry name" value="RIBOFLAVIN SYNTHASE"/>
    <property type="match status" value="1"/>
</dbReference>
<comment type="subunit">
    <text evidence="4">Homotrimer.</text>
</comment>
<organism evidence="13 14">
    <name type="scientific">Muriicola soli</name>
    <dbReference type="NCBI Taxonomy" id="2507538"/>
    <lineage>
        <taxon>Bacteria</taxon>
        <taxon>Pseudomonadati</taxon>
        <taxon>Bacteroidota</taxon>
        <taxon>Flavobacteriia</taxon>
        <taxon>Flavobacteriales</taxon>
        <taxon>Flavobacteriaceae</taxon>
        <taxon>Muriicola</taxon>
    </lineage>
</organism>
<evidence type="ECO:0000313" key="13">
    <source>
        <dbReference type="EMBL" id="QBA65297.1"/>
    </source>
</evidence>
<evidence type="ECO:0000256" key="2">
    <source>
        <dbReference type="ARBA" id="ARBA00002803"/>
    </source>
</evidence>
<dbReference type="SUPFAM" id="SSF63380">
    <property type="entry name" value="Riboflavin synthase domain-like"/>
    <property type="match status" value="2"/>
</dbReference>
<proteinExistence type="predicted"/>
<dbReference type="FunFam" id="2.40.30.20:FF:000004">
    <property type="entry name" value="Riboflavin synthase, alpha subunit"/>
    <property type="match status" value="1"/>
</dbReference>
<evidence type="ECO:0000256" key="8">
    <source>
        <dbReference type="ARBA" id="ARBA00022679"/>
    </source>
</evidence>
<feature type="repeat" description="Lumazine-binding" evidence="11">
    <location>
        <begin position="96"/>
        <end position="192"/>
    </location>
</feature>
<evidence type="ECO:0000256" key="4">
    <source>
        <dbReference type="ARBA" id="ARBA00011233"/>
    </source>
</evidence>
<dbReference type="KEGG" id="mur:EQY75_12605"/>
<dbReference type="PROSITE" id="PS51177">
    <property type="entry name" value="LUMAZINE_BIND"/>
    <property type="match status" value="2"/>
</dbReference>
<dbReference type="PIRSF" id="PIRSF000498">
    <property type="entry name" value="Riboflavin_syn_A"/>
    <property type="match status" value="1"/>
</dbReference>
<dbReference type="Pfam" id="PF00677">
    <property type="entry name" value="Lum_binding"/>
    <property type="match status" value="2"/>
</dbReference>
<dbReference type="NCBIfam" id="TIGR00187">
    <property type="entry name" value="ribE"/>
    <property type="match status" value="1"/>
</dbReference>
<accession>A0A411ECX1</accession>
<dbReference type="Gene3D" id="2.40.30.20">
    <property type="match status" value="2"/>
</dbReference>
<reference evidence="13 14" key="1">
    <citation type="submission" date="2019-01" db="EMBL/GenBank/DDBJ databases">
        <title>Muriicola soli sp. nov., isolated from soil.</title>
        <authorList>
            <person name="Kang H.J."/>
            <person name="Kim S.B."/>
        </authorList>
    </citation>
    <scope>NUCLEOTIDE SEQUENCE [LARGE SCALE GENOMIC DNA]</scope>
    <source>
        <strain evidence="13 14">MMS17-SY002</strain>
    </source>
</reference>
<keyword evidence="14" id="KW-1185">Reference proteome</keyword>
<dbReference type="InterPro" id="IPR023366">
    <property type="entry name" value="ATP_synth_asu-like_sf"/>
</dbReference>
<dbReference type="InterPro" id="IPR026017">
    <property type="entry name" value="Lumazine-bd_dom"/>
</dbReference>
<dbReference type="FunFam" id="2.40.30.20:FF:000003">
    <property type="entry name" value="Riboflavin synthase, alpha subunit"/>
    <property type="match status" value="1"/>
</dbReference>
<feature type="domain" description="Lumazine-binding" evidence="12">
    <location>
        <begin position="1"/>
        <end position="95"/>
    </location>
</feature>
<dbReference type="InterPro" id="IPR017938">
    <property type="entry name" value="Riboflavin_synthase-like_b-brl"/>
</dbReference>
<sequence>MFTGIIETLGKITNLQQEGSNLHLTISTQLASELKIDQSVAHNGVCLTVVGIEGDSYVVTAVEETLLKSNLNDLKTGDLVNLERAMILGTRLDGHIVQGHVDTTGTCTKIEQKDGSWYFTFNYPAKPNDITIEKGSITVDGVSLTVVNSEESSFSVAIIPYTYEHTRFKEYEVGSRVNLEFDVIGKYVARLLSNR</sequence>
<dbReference type="NCBIfam" id="NF006767">
    <property type="entry name" value="PRK09289.1"/>
    <property type="match status" value="1"/>
</dbReference>
<keyword evidence="9" id="KW-0677">Repeat</keyword>
<comment type="pathway">
    <text evidence="3">Cofactor biosynthesis; riboflavin biosynthesis; riboflavin from 2-hydroxy-3-oxobutyl phosphate and 5-amino-6-(D-ribitylamino)uracil: step 2/2.</text>
</comment>
<dbReference type="GO" id="GO:0009231">
    <property type="term" value="P:riboflavin biosynthetic process"/>
    <property type="evidence" value="ECO:0007669"/>
    <property type="project" value="UniProtKB-KW"/>
</dbReference>
<gene>
    <name evidence="13" type="ORF">EQY75_12605</name>
</gene>
<evidence type="ECO:0000256" key="7">
    <source>
        <dbReference type="ARBA" id="ARBA00022619"/>
    </source>
</evidence>
<dbReference type="AlphaFoldDB" id="A0A411ECX1"/>
<comment type="function">
    <text evidence="2">Catalyzes the dismutation of two molecules of 6,7-dimethyl-8-ribityllumazine, resulting in the formation of riboflavin and 5-amino-6-(D-ribitylamino)uracil.</text>
</comment>
<dbReference type="PANTHER" id="PTHR21098">
    <property type="entry name" value="RIBOFLAVIN SYNTHASE ALPHA CHAIN"/>
    <property type="match status" value="1"/>
</dbReference>
<comment type="catalytic activity">
    <reaction evidence="1">
        <text>2 6,7-dimethyl-8-(1-D-ribityl)lumazine + H(+) = 5-amino-6-(D-ribitylamino)uracil + riboflavin</text>
        <dbReference type="Rhea" id="RHEA:20772"/>
        <dbReference type="ChEBI" id="CHEBI:15378"/>
        <dbReference type="ChEBI" id="CHEBI:15934"/>
        <dbReference type="ChEBI" id="CHEBI:57986"/>
        <dbReference type="ChEBI" id="CHEBI:58201"/>
        <dbReference type="EC" id="2.5.1.9"/>
    </reaction>
</comment>
<dbReference type="EC" id="2.5.1.9" evidence="5 10"/>